<keyword evidence="3" id="KW-0597">Phosphoprotein</keyword>
<dbReference type="Pfam" id="PF02518">
    <property type="entry name" value="HATPase_c"/>
    <property type="match status" value="1"/>
</dbReference>
<evidence type="ECO:0000259" key="8">
    <source>
        <dbReference type="SMART" id="SM00065"/>
    </source>
</evidence>
<feature type="domain" description="GAF" evidence="8">
    <location>
        <begin position="42"/>
        <end position="190"/>
    </location>
</feature>
<name>A0ABS4SMY5_9PROT</name>
<keyword evidence="5" id="KW-0547">Nucleotide-binding</keyword>
<comment type="caution">
    <text evidence="10">The sequence shown here is derived from an EMBL/GenBank/DDBJ whole genome shotgun (WGS) entry which is preliminary data.</text>
</comment>
<dbReference type="InterPro" id="IPR011495">
    <property type="entry name" value="Sig_transdc_His_kin_sub2_dim/P"/>
</dbReference>
<evidence type="ECO:0000256" key="1">
    <source>
        <dbReference type="ARBA" id="ARBA00000085"/>
    </source>
</evidence>
<evidence type="ECO:0000259" key="9">
    <source>
        <dbReference type="SMART" id="SM00387"/>
    </source>
</evidence>
<evidence type="ECO:0000256" key="4">
    <source>
        <dbReference type="ARBA" id="ARBA00022679"/>
    </source>
</evidence>
<dbReference type="Pfam" id="PF01590">
    <property type="entry name" value="GAF"/>
    <property type="match status" value="1"/>
</dbReference>
<evidence type="ECO:0000256" key="7">
    <source>
        <dbReference type="ARBA" id="ARBA00022840"/>
    </source>
</evidence>
<dbReference type="InterPro" id="IPR029016">
    <property type="entry name" value="GAF-like_dom_sf"/>
</dbReference>
<dbReference type="EC" id="2.7.13.3" evidence="2"/>
<sequence length="396" mass="42900">MTTPDDTAQDRDPASKEPDAARIRRYQGILNDFSRMAGETRELTALLQVACVQAARGIGIGHSKAMRYRLTKGDLLVEAGIGWKPGVVGRLALGADIASPAGRAFQSRQPVRIDDLPASTEFRYLHVLQEHGIVSLLNVPISLDGVVWGVLEVDSATPRHFSEDDIVFLGAMANILGLALKDKLRERQHTETVAKASADLEQQKMLMRELAHRDKNDFQMIMSILLMQKNKQQDAEAIRGFKHALDRVAAISMAHDQLTMRPDRGTLDVAAYLGALCGNLGHRGDGIAIETHVDTAELSHERAVSLGLITNELVTNALKYAFPDGKGTVRVEFTADPVTGQGCLTVADNGAGMGPMRPGGSGLQLVDALARQIGATVERPPADQGTTFRVCFLIVR</sequence>
<evidence type="ECO:0000313" key="10">
    <source>
        <dbReference type="EMBL" id="MBP2293931.1"/>
    </source>
</evidence>
<keyword evidence="4" id="KW-0808">Transferase</keyword>
<dbReference type="SUPFAM" id="SSF55874">
    <property type="entry name" value="ATPase domain of HSP90 chaperone/DNA topoisomerase II/histidine kinase"/>
    <property type="match status" value="1"/>
</dbReference>
<dbReference type="SUPFAM" id="SSF55781">
    <property type="entry name" value="GAF domain-like"/>
    <property type="match status" value="1"/>
</dbReference>
<evidence type="ECO:0000256" key="2">
    <source>
        <dbReference type="ARBA" id="ARBA00012438"/>
    </source>
</evidence>
<dbReference type="PANTHER" id="PTHR41523">
    <property type="entry name" value="TWO-COMPONENT SYSTEM SENSOR PROTEIN"/>
    <property type="match status" value="1"/>
</dbReference>
<accession>A0ABS4SMY5</accession>
<reference evidence="10 11" key="1">
    <citation type="submission" date="2021-03" db="EMBL/GenBank/DDBJ databases">
        <title>Genomic Encyclopedia of Type Strains, Phase III (KMG-III): the genomes of soil and plant-associated and newly described type strains.</title>
        <authorList>
            <person name="Whitman W."/>
        </authorList>
    </citation>
    <scope>NUCLEOTIDE SEQUENCE [LARGE SCALE GENOMIC DNA]</scope>
    <source>
        <strain evidence="10 11">IMMIB AFH-6</strain>
    </source>
</reference>
<dbReference type="SMART" id="SM00065">
    <property type="entry name" value="GAF"/>
    <property type="match status" value="1"/>
</dbReference>
<evidence type="ECO:0000256" key="6">
    <source>
        <dbReference type="ARBA" id="ARBA00022777"/>
    </source>
</evidence>
<comment type="catalytic activity">
    <reaction evidence="1">
        <text>ATP + protein L-histidine = ADP + protein N-phospho-L-histidine.</text>
        <dbReference type="EC" id="2.7.13.3"/>
    </reaction>
</comment>
<evidence type="ECO:0000313" key="11">
    <source>
        <dbReference type="Proteomes" id="UP000781958"/>
    </source>
</evidence>
<dbReference type="GO" id="GO:0016301">
    <property type="term" value="F:kinase activity"/>
    <property type="evidence" value="ECO:0007669"/>
    <property type="project" value="UniProtKB-KW"/>
</dbReference>
<dbReference type="SMART" id="SM00387">
    <property type="entry name" value="HATPase_c"/>
    <property type="match status" value="1"/>
</dbReference>
<dbReference type="RefSeq" id="WP_209767849.1">
    <property type="nucleotide sequence ID" value="NZ_JAGINP010000013.1"/>
</dbReference>
<gene>
    <name evidence="10" type="ORF">J2851_003716</name>
</gene>
<dbReference type="PANTHER" id="PTHR41523:SF8">
    <property type="entry name" value="ETHYLENE RESPONSE SENSOR PROTEIN"/>
    <property type="match status" value="1"/>
</dbReference>
<dbReference type="Proteomes" id="UP000781958">
    <property type="component" value="Unassembled WGS sequence"/>
</dbReference>
<evidence type="ECO:0000256" key="3">
    <source>
        <dbReference type="ARBA" id="ARBA00022553"/>
    </source>
</evidence>
<protein>
    <recommendedName>
        <fullName evidence="2">histidine kinase</fullName>
        <ecNumber evidence="2">2.7.13.3</ecNumber>
    </recommendedName>
</protein>
<dbReference type="Gene3D" id="3.30.450.40">
    <property type="match status" value="1"/>
</dbReference>
<organism evidence="10 11">
    <name type="scientific">Azospirillum rugosum</name>
    <dbReference type="NCBI Taxonomy" id="416170"/>
    <lineage>
        <taxon>Bacteria</taxon>
        <taxon>Pseudomonadati</taxon>
        <taxon>Pseudomonadota</taxon>
        <taxon>Alphaproteobacteria</taxon>
        <taxon>Rhodospirillales</taxon>
        <taxon>Azospirillaceae</taxon>
        <taxon>Azospirillum</taxon>
    </lineage>
</organism>
<dbReference type="EMBL" id="JAGINP010000013">
    <property type="protein sequence ID" value="MBP2293931.1"/>
    <property type="molecule type" value="Genomic_DNA"/>
</dbReference>
<dbReference type="Gene3D" id="3.30.565.10">
    <property type="entry name" value="Histidine kinase-like ATPase, C-terminal domain"/>
    <property type="match status" value="1"/>
</dbReference>
<keyword evidence="6 10" id="KW-0418">Kinase</keyword>
<feature type="domain" description="Histidine kinase/HSP90-like ATPase" evidence="9">
    <location>
        <begin position="301"/>
        <end position="396"/>
    </location>
</feature>
<keyword evidence="11" id="KW-1185">Reference proteome</keyword>
<dbReference type="InterPro" id="IPR036890">
    <property type="entry name" value="HATPase_C_sf"/>
</dbReference>
<dbReference type="Pfam" id="PF07568">
    <property type="entry name" value="HisKA_2"/>
    <property type="match status" value="1"/>
</dbReference>
<keyword evidence="7" id="KW-0067">ATP-binding</keyword>
<dbReference type="InterPro" id="IPR003018">
    <property type="entry name" value="GAF"/>
</dbReference>
<proteinExistence type="predicted"/>
<evidence type="ECO:0000256" key="5">
    <source>
        <dbReference type="ARBA" id="ARBA00022741"/>
    </source>
</evidence>
<dbReference type="InterPro" id="IPR003594">
    <property type="entry name" value="HATPase_dom"/>
</dbReference>